<dbReference type="AlphaFoldDB" id="A0A448WUV4"/>
<reference evidence="1" key="1">
    <citation type="submission" date="2018-11" db="EMBL/GenBank/DDBJ databases">
        <authorList>
            <consortium name="Pathogen Informatics"/>
        </authorList>
    </citation>
    <scope>NUCLEOTIDE SEQUENCE</scope>
</reference>
<dbReference type="InterPro" id="IPR036444">
    <property type="entry name" value="PLipase_A2_dom_sf"/>
</dbReference>
<proteinExistence type="predicted"/>
<accession>A0A448WUV4</accession>
<keyword evidence="2" id="KW-1185">Reference proteome</keyword>
<dbReference type="GO" id="GO:0006644">
    <property type="term" value="P:phospholipid metabolic process"/>
    <property type="evidence" value="ECO:0007669"/>
    <property type="project" value="InterPro"/>
</dbReference>
<organism evidence="1 2">
    <name type="scientific">Protopolystoma xenopodis</name>
    <dbReference type="NCBI Taxonomy" id="117903"/>
    <lineage>
        <taxon>Eukaryota</taxon>
        <taxon>Metazoa</taxon>
        <taxon>Spiralia</taxon>
        <taxon>Lophotrochozoa</taxon>
        <taxon>Platyhelminthes</taxon>
        <taxon>Monogenea</taxon>
        <taxon>Polyopisthocotylea</taxon>
        <taxon>Polystomatidea</taxon>
        <taxon>Polystomatidae</taxon>
        <taxon>Protopolystoma</taxon>
    </lineage>
</organism>
<dbReference type="Proteomes" id="UP000784294">
    <property type="component" value="Unassembled WGS sequence"/>
</dbReference>
<sequence length="84" mass="9173">MRLSAPTMMAVTRLLQPRRLLLILVALNTPHSFCGPRTSEAHLIELNKIICNYLNLNAGMLVGYGNYCGIGGLNHLPPLDDVDG</sequence>
<evidence type="ECO:0000313" key="1">
    <source>
        <dbReference type="EMBL" id="VEL20719.1"/>
    </source>
</evidence>
<evidence type="ECO:0000313" key="2">
    <source>
        <dbReference type="Proteomes" id="UP000784294"/>
    </source>
</evidence>
<gene>
    <name evidence="1" type="ORF">PXEA_LOCUS14159</name>
</gene>
<dbReference type="GO" id="GO:0004623">
    <property type="term" value="F:phospholipase A2 activity"/>
    <property type="evidence" value="ECO:0007669"/>
    <property type="project" value="InterPro"/>
</dbReference>
<dbReference type="GO" id="GO:0050482">
    <property type="term" value="P:arachidonate secretion"/>
    <property type="evidence" value="ECO:0007669"/>
    <property type="project" value="InterPro"/>
</dbReference>
<name>A0A448WUV4_9PLAT</name>
<dbReference type="SUPFAM" id="SSF48619">
    <property type="entry name" value="Phospholipase A2, PLA2"/>
    <property type="match status" value="1"/>
</dbReference>
<dbReference type="EMBL" id="CAAALY010047719">
    <property type="protein sequence ID" value="VEL20719.1"/>
    <property type="molecule type" value="Genomic_DNA"/>
</dbReference>
<comment type="caution">
    <text evidence="1">The sequence shown here is derived from an EMBL/GenBank/DDBJ whole genome shotgun (WGS) entry which is preliminary data.</text>
</comment>
<protein>
    <submittedName>
        <fullName evidence="1">Uncharacterized protein</fullName>
    </submittedName>
</protein>